<feature type="compositionally biased region" description="Basic and acidic residues" evidence="1">
    <location>
        <begin position="1"/>
        <end position="23"/>
    </location>
</feature>
<evidence type="ECO:0008006" key="4">
    <source>
        <dbReference type="Google" id="ProtNLM"/>
    </source>
</evidence>
<proteinExistence type="predicted"/>
<gene>
    <name evidence="2" type="ORF">BACCIP111895_00627</name>
</gene>
<feature type="compositionally biased region" description="Basic and acidic residues" evidence="1">
    <location>
        <begin position="39"/>
        <end position="48"/>
    </location>
</feature>
<evidence type="ECO:0000256" key="1">
    <source>
        <dbReference type="SAM" id="MobiDB-lite"/>
    </source>
</evidence>
<evidence type="ECO:0000313" key="3">
    <source>
        <dbReference type="Proteomes" id="UP000838308"/>
    </source>
</evidence>
<accession>A0ABN8KJ74</accession>
<dbReference type="Proteomes" id="UP000838308">
    <property type="component" value="Unassembled WGS sequence"/>
</dbReference>
<evidence type="ECO:0000313" key="2">
    <source>
        <dbReference type="EMBL" id="CAH2713491.1"/>
    </source>
</evidence>
<feature type="region of interest" description="Disordered" evidence="1">
    <location>
        <begin position="1"/>
        <end position="55"/>
    </location>
</feature>
<comment type="caution">
    <text evidence="2">The sequence shown here is derived from an EMBL/GenBank/DDBJ whole genome shotgun (WGS) entry which is preliminary data.</text>
</comment>
<dbReference type="RefSeq" id="WP_248733836.1">
    <property type="nucleotide sequence ID" value="NZ_CALBWS010000002.1"/>
</dbReference>
<keyword evidence="3" id="KW-1185">Reference proteome</keyword>
<name>A0ABN8KJ74_9BACI</name>
<dbReference type="EMBL" id="CALBWS010000002">
    <property type="protein sequence ID" value="CAH2713491.1"/>
    <property type="molecule type" value="Genomic_DNA"/>
</dbReference>
<reference evidence="2" key="1">
    <citation type="submission" date="2022-04" db="EMBL/GenBank/DDBJ databases">
        <authorList>
            <person name="Criscuolo A."/>
        </authorList>
    </citation>
    <scope>NUCLEOTIDE SEQUENCE</scope>
    <source>
        <strain evidence="2">CIP111895</strain>
    </source>
</reference>
<organism evidence="2 3">
    <name type="scientific">Neobacillus rhizosphaerae</name>
    <dbReference type="NCBI Taxonomy" id="2880965"/>
    <lineage>
        <taxon>Bacteria</taxon>
        <taxon>Bacillati</taxon>
        <taxon>Bacillota</taxon>
        <taxon>Bacilli</taxon>
        <taxon>Bacillales</taxon>
        <taxon>Bacillaceae</taxon>
        <taxon>Neobacillus</taxon>
    </lineage>
</organism>
<sequence length="93" mass="11190">MEDQTQHEPVDQDHNQHHEETHIQDPFTNLMFGTRRQPQHHEHIHEPHQANNQSTINYEELIVNIDTLVESIRGLKPLFEKIIPFVEQIWKKK</sequence>
<protein>
    <recommendedName>
        <fullName evidence="4">Spore coat protein</fullName>
    </recommendedName>
</protein>